<name>A0A7Y7XBG8_9PSED</name>
<comment type="caution">
    <text evidence="1">The sequence shown here is derived from an EMBL/GenBank/DDBJ whole genome shotgun (WGS) entry which is preliminary data.</text>
</comment>
<organism evidence="1 2">
    <name type="scientific">Pseudomonas gingeri</name>
    <dbReference type="NCBI Taxonomy" id="117681"/>
    <lineage>
        <taxon>Bacteria</taxon>
        <taxon>Pseudomonadati</taxon>
        <taxon>Pseudomonadota</taxon>
        <taxon>Gammaproteobacteria</taxon>
        <taxon>Pseudomonadales</taxon>
        <taxon>Pseudomonadaceae</taxon>
        <taxon>Pseudomonas</taxon>
    </lineage>
</organism>
<proteinExistence type="predicted"/>
<dbReference type="RefSeq" id="WP_177102063.1">
    <property type="nucleotide sequence ID" value="NZ_JACAQB010000006.1"/>
</dbReference>
<reference evidence="1 2" key="1">
    <citation type="submission" date="2020-04" db="EMBL/GenBank/DDBJ databases">
        <title>Molecular characterization of pseudomonads from Agaricus bisporus reveal novel blotch 2 pathogens in Western Europe.</title>
        <authorList>
            <person name="Taparia T."/>
            <person name="Krijger M."/>
            <person name="Haynes E."/>
            <person name="Elpinstone J.G."/>
            <person name="Noble R."/>
            <person name="Van Der Wolf J."/>
        </authorList>
    </citation>
    <scope>NUCLEOTIDE SEQUENCE [LARGE SCALE GENOMIC DNA]</scope>
    <source>
        <strain evidence="1 2">H7001</strain>
    </source>
</reference>
<sequence length="245" mass="27475">MSQVKERPILFSAPMVRAILEGRKTVTRRVVNQFQSPELMEDGIWFAGAQKHRRYGFGVSGDDAKSCADALAGSQCCPYGNPGDRMWVRETFALLGNEGGCCIDWQDSLVQGDERGAARIYRASCPPGDYGLNQIPPKAEWKPDTEAMEYDGAWRPSIHMPRWASRILLEITDVRVERLQDISGDQAEAEGVNAAMCQQFLETSPSRRHCKEAVIQGFAGLWQSTGGDWDANPWVWCVSFRRVEQ</sequence>
<evidence type="ECO:0000313" key="2">
    <source>
        <dbReference type="Proteomes" id="UP000539985"/>
    </source>
</evidence>
<evidence type="ECO:0000313" key="1">
    <source>
        <dbReference type="EMBL" id="NWB96671.1"/>
    </source>
</evidence>
<dbReference type="AlphaFoldDB" id="A0A7Y7XBG8"/>
<dbReference type="Proteomes" id="UP000539985">
    <property type="component" value="Unassembled WGS sequence"/>
</dbReference>
<dbReference type="EMBL" id="JACAQB010000006">
    <property type="protein sequence ID" value="NWB96671.1"/>
    <property type="molecule type" value="Genomic_DNA"/>
</dbReference>
<gene>
    <name evidence="1" type="ORF">HX882_12275</name>
</gene>
<accession>A0A7Y7XBG8</accession>
<protein>
    <submittedName>
        <fullName evidence="1">Morphogenetic protein</fullName>
    </submittedName>
</protein>